<keyword evidence="3" id="KW-1185">Reference proteome</keyword>
<feature type="compositionally biased region" description="Polar residues" evidence="1">
    <location>
        <begin position="199"/>
        <end position="216"/>
    </location>
</feature>
<feature type="region of interest" description="Disordered" evidence="1">
    <location>
        <begin position="199"/>
        <end position="218"/>
    </location>
</feature>
<name>A0AAV3NZZ2_LITER</name>
<organism evidence="2 3">
    <name type="scientific">Lithospermum erythrorhizon</name>
    <name type="common">Purple gromwell</name>
    <name type="synonym">Lithospermum officinale var. erythrorhizon</name>
    <dbReference type="NCBI Taxonomy" id="34254"/>
    <lineage>
        <taxon>Eukaryota</taxon>
        <taxon>Viridiplantae</taxon>
        <taxon>Streptophyta</taxon>
        <taxon>Embryophyta</taxon>
        <taxon>Tracheophyta</taxon>
        <taxon>Spermatophyta</taxon>
        <taxon>Magnoliopsida</taxon>
        <taxon>eudicotyledons</taxon>
        <taxon>Gunneridae</taxon>
        <taxon>Pentapetalae</taxon>
        <taxon>asterids</taxon>
        <taxon>lamiids</taxon>
        <taxon>Boraginales</taxon>
        <taxon>Boraginaceae</taxon>
        <taxon>Boraginoideae</taxon>
        <taxon>Lithospermeae</taxon>
        <taxon>Lithospermum</taxon>
    </lineage>
</organism>
<evidence type="ECO:0000256" key="1">
    <source>
        <dbReference type="SAM" id="MobiDB-lite"/>
    </source>
</evidence>
<comment type="caution">
    <text evidence="2">The sequence shown here is derived from an EMBL/GenBank/DDBJ whole genome shotgun (WGS) entry which is preliminary data.</text>
</comment>
<feature type="compositionally biased region" description="Polar residues" evidence="1">
    <location>
        <begin position="51"/>
        <end position="75"/>
    </location>
</feature>
<evidence type="ECO:0000313" key="3">
    <source>
        <dbReference type="Proteomes" id="UP001454036"/>
    </source>
</evidence>
<feature type="region of interest" description="Disordered" evidence="1">
    <location>
        <begin position="1"/>
        <end position="127"/>
    </location>
</feature>
<dbReference type="AlphaFoldDB" id="A0AAV3NZZ2"/>
<evidence type="ECO:0000313" key="2">
    <source>
        <dbReference type="EMBL" id="GAA0144997.1"/>
    </source>
</evidence>
<feature type="compositionally biased region" description="Low complexity" evidence="1">
    <location>
        <begin position="1"/>
        <end position="13"/>
    </location>
</feature>
<gene>
    <name evidence="2" type="ORF">LIER_36051</name>
</gene>
<feature type="compositionally biased region" description="Pro residues" evidence="1">
    <location>
        <begin position="112"/>
        <end position="121"/>
    </location>
</feature>
<sequence>MYPSSTSSSSQGSLGPNTNGLSRYDSAPSSSLTSAVDSVIATNPNRDFFSSHHNQNHLAPSRYFSKTNGNNTNKHSIMEQHQQQQGGGKGGASSSNGFRYMLGDISGGGGAPPQPPPPPPSLVRHRSSPAGFLSQLVQNHASNDDGFLVRRGIENFTPKGVPESGHIISRLNTQLSFTRKEALSQITEETEELAERINNDNSGQRKSSTSFANNANFRGRSWEDSNTIMFSTGTSKKTKNNDDMFNGIDGMESQVSIKTCII</sequence>
<dbReference type="Proteomes" id="UP001454036">
    <property type="component" value="Unassembled WGS sequence"/>
</dbReference>
<proteinExistence type="predicted"/>
<accession>A0AAV3NZZ2</accession>
<dbReference type="EMBL" id="BAABME010016217">
    <property type="protein sequence ID" value="GAA0144997.1"/>
    <property type="molecule type" value="Genomic_DNA"/>
</dbReference>
<feature type="compositionally biased region" description="Polar residues" evidence="1">
    <location>
        <begin position="14"/>
        <end position="45"/>
    </location>
</feature>
<reference evidence="2 3" key="1">
    <citation type="submission" date="2024-01" db="EMBL/GenBank/DDBJ databases">
        <title>The complete chloroplast genome sequence of Lithospermum erythrorhizon: insights into the phylogenetic relationship among Boraginaceae species and the maternal lineages of purple gromwells.</title>
        <authorList>
            <person name="Okada T."/>
            <person name="Watanabe K."/>
        </authorList>
    </citation>
    <scope>NUCLEOTIDE SEQUENCE [LARGE SCALE GENOMIC DNA]</scope>
</reference>
<protein>
    <submittedName>
        <fullName evidence="2">Uncharacterized protein</fullName>
    </submittedName>
</protein>